<dbReference type="AlphaFoldDB" id="A0A151MB86"/>
<dbReference type="Proteomes" id="UP000050525">
    <property type="component" value="Unassembled WGS sequence"/>
</dbReference>
<evidence type="ECO:0000313" key="1">
    <source>
        <dbReference type="EMBL" id="KYO21788.1"/>
    </source>
</evidence>
<organism evidence="1 2">
    <name type="scientific">Alligator mississippiensis</name>
    <name type="common">American alligator</name>
    <dbReference type="NCBI Taxonomy" id="8496"/>
    <lineage>
        <taxon>Eukaryota</taxon>
        <taxon>Metazoa</taxon>
        <taxon>Chordata</taxon>
        <taxon>Craniata</taxon>
        <taxon>Vertebrata</taxon>
        <taxon>Euteleostomi</taxon>
        <taxon>Archelosauria</taxon>
        <taxon>Archosauria</taxon>
        <taxon>Crocodylia</taxon>
        <taxon>Alligatoridae</taxon>
        <taxon>Alligatorinae</taxon>
        <taxon>Alligator</taxon>
    </lineage>
</organism>
<accession>A0A151MB86</accession>
<reference evidence="1 2" key="1">
    <citation type="journal article" date="2012" name="Genome Biol.">
        <title>Sequencing three crocodilian genomes to illuminate the evolution of archosaurs and amniotes.</title>
        <authorList>
            <person name="St John J.A."/>
            <person name="Braun E.L."/>
            <person name="Isberg S.R."/>
            <person name="Miles L.G."/>
            <person name="Chong A.Y."/>
            <person name="Gongora J."/>
            <person name="Dalzell P."/>
            <person name="Moran C."/>
            <person name="Bed'hom B."/>
            <person name="Abzhanov A."/>
            <person name="Burgess S.C."/>
            <person name="Cooksey A.M."/>
            <person name="Castoe T.A."/>
            <person name="Crawford N.G."/>
            <person name="Densmore L.D."/>
            <person name="Drew J.C."/>
            <person name="Edwards S.V."/>
            <person name="Faircloth B.C."/>
            <person name="Fujita M.K."/>
            <person name="Greenwold M.J."/>
            <person name="Hoffmann F.G."/>
            <person name="Howard J.M."/>
            <person name="Iguchi T."/>
            <person name="Janes D.E."/>
            <person name="Khan S.Y."/>
            <person name="Kohno S."/>
            <person name="de Koning A.J."/>
            <person name="Lance S.L."/>
            <person name="McCarthy F.M."/>
            <person name="McCormack J.E."/>
            <person name="Merchant M.E."/>
            <person name="Peterson D.G."/>
            <person name="Pollock D.D."/>
            <person name="Pourmand N."/>
            <person name="Raney B.J."/>
            <person name="Roessler K.A."/>
            <person name="Sanford J.R."/>
            <person name="Sawyer R.H."/>
            <person name="Schmidt C.J."/>
            <person name="Triplett E.W."/>
            <person name="Tuberville T.D."/>
            <person name="Venegas-Anaya M."/>
            <person name="Howard J.T."/>
            <person name="Jarvis E.D."/>
            <person name="Guillette L.J.Jr."/>
            <person name="Glenn T.C."/>
            <person name="Green R.E."/>
            <person name="Ray D.A."/>
        </authorList>
    </citation>
    <scope>NUCLEOTIDE SEQUENCE [LARGE SCALE GENOMIC DNA]</scope>
    <source>
        <strain evidence="1">KSC_2009_1</strain>
    </source>
</reference>
<gene>
    <name evidence="1" type="ORF">Y1Q_0000482</name>
</gene>
<comment type="caution">
    <text evidence="1">The sequence shown here is derived from an EMBL/GenBank/DDBJ whole genome shotgun (WGS) entry which is preliminary data.</text>
</comment>
<sequence>MSACLDADRCGETWTGTGGCCTATFPLAVDSGKQKHTISGFVRQGDNDPDAPPGEVTKSLVFVQFIQDIVQEVVEKRYISSLAGDFHLVALHWILYGMSWAFS</sequence>
<dbReference type="EMBL" id="AKHW03006283">
    <property type="protein sequence ID" value="KYO21788.1"/>
    <property type="molecule type" value="Genomic_DNA"/>
</dbReference>
<proteinExistence type="predicted"/>
<keyword evidence="2" id="KW-1185">Reference proteome</keyword>
<protein>
    <submittedName>
        <fullName evidence="1">Uncharacterized protein</fullName>
    </submittedName>
</protein>
<evidence type="ECO:0000313" key="2">
    <source>
        <dbReference type="Proteomes" id="UP000050525"/>
    </source>
</evidence>
<name>A0A151MB86_ALLMI</name>